<evidence type="ECO:0000313" key="9">
    <source>
        <dbReference type="EMBL" id="MYG37502.1"/>
    </source>
</evidence>
<feature type="site" description="Transition state stabilizer" evidence="7">
    <location>
        <position position="156"/>
    </location>
</feature>
<dbReference type="InterPro" id="IPR036691">
    <property type="entry name" value="Endo/exonu/phosph_ase_sf"/>
</dbReference>
<organism evidence="9">
    <name type="scientific">Synechococcus sp. SB0676_bin_10</name>
    <dbReference type="NCBI Taxonomy" id="2604869"/>
    <lineage>
        <taxon>Bacteria</taxon>
        <taxon>Bacillati</taxon>
        <taxon>Cyanobacteriota</taxon>
        <taxon>Cyanophyceae</taxon>
        <taxon>Synechococcales</taxon>
        <taxon>Synechococcaceae</taxon>
        <taxon>Synechococcus</taxon>
    </lineage>
</organism>
<comment type="cofactor">
    <cofactor evidence="6">
        <name>Mg(2+)</name>
        <dbReference type="ChEBI" id="CHEBI:18420"/>
    </cofactor>
    <cofactor evidence="6">
        <name>Mn(2+)</name>
        <dbReference type="ChEBI" id="CHEBI:29035"/>
    </cofactor>
    <text evidence="6">Probably binds two magnesium or manganese ions per subunit.</text>
</comment>
<comment type="caution">
    <text evidence="9">The sequence shown here is derived from an EMBL/GenBank/DDBJ whole genome shotgun (WGS) entry which is preliminary data.</text>
</comment>
<reference evidence="9" key="1">
    <citation type="submission" date="2019-09" db="EMBL/GenBank/DDBJ databases">
        <title>Characterisation of the sponge microbiome using genome-centric metagenomics.</title>
        <authorList>
            <person name="Engelberts J.P."/>
            <person name="Robbins S.J."/>
            <person name="De Goeij J.M."/>
            <person name="Aranda M."/>
            <person name="Bell S.C."/>
            <person name="Webster N.S."/>
        </authorList>
    </citation>
    <scope>NUCLEOTIDE SEQUENCE</scope>
    <source>
        <strain evidence="9">SB0676_bin_10</strain>
    </source>
</reference>
<dbReference type="Pfam" id="PF03372">
    <property type="entry name" value="Exo_endo_phos"/>
    <property type="match status" value="1"/>
</dbReference>
<dbReference type="GO" id="GO:0006281">
    <property type="term" value="P:DNA repair"/>
    <property type="evidence" value="ECO:0007669"/>
    <property type="project" value="InterPro"/>
</dbReference>
<evidence type="ECO:0000256" key="2">
    <source>
        <dbReference type="ARBA" id="ARBA00022723"/>
    </source>
</evidence>
<keyword evidence="6" id="KW-0464">Manganese</keyword>
<keyword evidence="2 6" id="KW-0479">Metal-binding</keyword>
<feature type="binding site" evidence="6">
    <location>
        <position position="7"/>
    </location>
    <ligand>
        <name>Mg(2+)</name>
        <dbReference type="ChEBI" id="CHEBI:18420"/>
        <label>1</label>
    </ligand>
</feature>
<evidence type="ECO:0000256" key="1">
    <source>
        <dbReference type="ARBA" id="ARBA00007092"/>
    </source>
</evidence>
<protein>
    <submittedName>
        <fullName evidence="9">Exodeoxyribonuclease III</fullName>
        <ecNumber evidence="9">3.1.11.2</ecNumber>
    </submittedName>
</protein>
<feature type="binding site" evidence="6">
    <location>
        <position position="254"/>
    </location>
    <ligand>
        <name>Mg(2+)</name>
        <dbReference type="ChEBI" id="CHEBI:18420"/>
        <label>1</label>
    </ligand>
</feature>
<dbReference type="InterPro" id="IPR020847">
    <property type="entry name" value="AP_endonuclease_F1_BS"/>
</dbReference>
<dbReference type="NCBIfam" id="TIGR00195">
    <property type="entry name" value="exoDNase_III"/>
    <property type="match status" value="1"/>
</dbReference>
<dbReference type="InterPro" id="IPR004808">
    <property type="entry name" value="AP_endonuc_1"/>
</dbReference>
<feature type="active site" description="Proton donor/acceptor" evidence="5">
    <location>
        <position position="154"/>
    </location>
</feature>
<dbReference type="PROSITE" id="PS00726">
    <property type="entry name" value="AP_NUCLEASE_F1_1"/>
    <property type="match status" value="1"/>
</dbReference>
<evidence type="ECO:0000256" key="7">
    <source>
        <dbReference type="PIRSR" id="PIRSR604808-3"/>
    </source>
</evidence>
<keyword evidence="3 9" id="KW-0378">Hydrolase</keyword>
<dbReference type="NCBIfam" id="TIGR00633">
    <property type="entry name" value="xth"/>
    <property type="match status" value="1"/>
</dbReference>
<dbReference type="PANTHER" id="PTHR43250">
    <property type="entry name" value="EXODEOXYRIBONUCLEASE III"/>
    <property type="match status" value="1"/>
</dbReference>
<comment type="similarity">
    <text evidence="1">Belongs to the DNA repair enzymes AP/ExoA family.</text>
</comment>
<feature type="active site" evidence="5">
    <location>
        <position position="113"/>
    </location>
</feature>
<name>A0A6B1FB11_9SYNE</name>
<dbReference type="PROSITE" id="PS51435">
    <property type="entry name" value="AP_NUCLEASE_F1_4"/>
    <property type="match status" value="1"/>
</dbReference>
<accession>A0A6B1FB11</accession>
<keyword evidence="4 6" id="KW-0460">Magnesium</keyword>
<dbReference type="InterPro" id="IPR005135">
    <property type="entry name" value="Endo/exonuclease/phosphatase"/>
</dbReference>
<evidence type="ECO:0000256" key="3">
    <source>
        <dbReference type="ARBA" id="ARBA00022801"/>
    </source>
</evidence>
<dbReference type="CDD" id="cd09086">
    <property type="entry name" value="ExoIII-like_AP-endo"/>
    <property type="match status" value="1"/>
</dbReference>
<feature type="binding site" evidence="6">
    <location>
        <position position="255"/>
    </location>
    <ligand>
        <name>Mg(2+)</name>
        <dbReference type="ChEBI" id="CHEBI:18420"/>
        <label>1</label>
    </ligand>
</feature>
<dbReference type="Gene3D" id="3.60.10.10">
    <property type="entry name" value="Endonuclease/exonuclease/phosphatase"/>
    <property type="match status" value="1"/>
</dbReference>
<dbReference type="AlphaFoldDB" id="A0A6B1FB11"/>
<dbReference type="SUPFAM" id="SSF56219">
    <property type="entry name" value="DNase I-like"/>
    <property type="match status" value="1"/>
</dbReference>
<dbReference type="EMBL" id="VYDO01000017">
    <property type="protein sequence ID" value="MYG37502.1"/>
    <property type="molecule type" value="Genomic_DNA"/>
</dbReference>
<feature type="site" description="Interaction with DNA substrate" evidence="7">
    <location>
        <position position="255"/>
    </location>
</feature>
<dbReference type="GO" id="GO:0003677">
    <property type="term" value="F:DNA binding"/>
    <property type="evidence" value="ECO:0007669"/>
    <property type="project" value="InterPro"/>
</dbReference>
<evidence type="ECO:0000256" key="6">
    <source>
        <dbReference type="PIRSR" id="PIRSR604808-2"/>
    </source>
</evidence>
<feature type="active site" description="Proton acceptor" evidence="5">
    <location>
        <position position="255"/>
    </location>
</feature>
<gene>
    <name evidence="9" type="primary">xth</name>
    <name evidence="9" type="ORF">F4162_00390</name>
</gene>
<dbReference type="GO" id="GO:0046872">
    <property type="term" value="F:metal ion binding"/>
    <property type="evidence" value="ECO:0007669"/>
    <property type="project" value="UniProtKB-KW"/>
</dbReference>
<sequence>MRIATWNVNSLRARLGQVVNWLETHQPDVLCLQETKVADDLFPHGPLNAVGYSAATSGQKAYNGVALISREPLDDVRIGFDGLLEEDGEAVILSGQKRVISGRLGSLRILNVYVPNGASVGSRSYSYKLAWLECLGRYVAVQLEQGEPLCMAGDFNIAPEDRDLHDPQQFKGRIMASTQEREALQVVLGQDLKDVFRRFHPEGGHWSWWDYRGGSWRRNRGWRLDHVYLTQDLHDTARDCWIDRQQRGLPRPSDHAPVAVELFACAAADH</sequence>
<evidence type="ECO:0000256" key="4">
    <source>
        <dbReference type="ARBA" id="ARBA00022842"/>
    </source>
</evidence>
<dbReference type="EC" id="3.1.11.2" evidence="9"/>
<proteinExistence type="inferred from homology"/>
<feature type="domain" description="Endonuclease/exonuclease/phosphatase" evidence="8">
    <location>
        <begin position="4"/>
        <end position="255"/>
    </location>
</feature>
<dbReference type="GO" id="GO:0004519">
    <property type="term" value="F:endonuclease activity"/>
    <property type="evidence" value="ECO:0007669"/>
    <property type="project" value="InterPro"/>
</dbReference>
<feature type="site" description="Important for catalytic activity" evidence="7">
    <location>
        <position position="225"/>
    </location>
</feature>
<dbReference type="GO" id="GO:0008311">
    <property type="term" value="F:double-stranded DNA 3'-5' DNA exonuclease activity"/>
    <property type="evidence" value="ECO:0007669"/>
    <property type="project" value="UniProtKB-EC"/>
</dbReference>
<feature type="binding site" evidence="6">
    <location>
        <position position="34"/>
    </location>
    <ligand>
        <name>Mg(2+)</name>
        <dbReference type="ChEBI" id="CHEBI:18420"/>
        <label>1</label>
    </ligand>
</feature>
<evidence type="ECO:0000259" key="8">
    <source>
        <dbReference type="Pfam" id="PF03372"/>
    </source>
</evidence>
<dbReference type="PANTHER" id="PTHR43250:SF2">
    <property type="entry name" value="EXODEOXYRIBONUCLEASE III"/>
    <property type="match status" value="1"/>
</dbReference>
<feature type="binding site" evidence="6">
    <location>
        <position position="154"/>
    </location>
    <ligand>
        <name>Mg(2+)</name>
        <dbReference type="ChEBI" id="CHEBI:18420"/>
        <label>1</label>
    </ligand>
</feature>
<feature type="binding site" evidence="6">
    <location>
        <position position="156"/>
    </location>
    <ligand>
        <name>Mg(2+)</name>
        <dbReference type="ChEBI" id="CHEBI:18420"/>
        <label>1</label>
    </ligand>
</feature>
<dbReference type="InterPro" id="IPR037493">
    <property type="entry name" value="ExoIII-like"/>
</dbReference>
<evidence type="ECO:0000256" key="5">
    <source>
        <dbReference type="PIRSR" id="PIRSR604808-1"/>
    </source>
</evidence>